<feature type="active site" evidence="3">
    <location>
        <position position="250"/>
    </location>
</feature>
<evidence type="ECO:0000259" key="5">
    <source>
        <dbReference type="Pfam" id="PF00171"/>
    </source>
</evidence>
<dbReference type="OrthoDB" id="9762913at2"/>
<name>A0A6G1X216_9BACI</name>
<dbReference type="AlphaFoldDB" id="A0A6G1X216"/>
<dbReference type="Gene3D" id="3.40.605.10">
    <property type="entry name" value="Aldehyde Dehydrogenase, Chain A, domain 1"/>
    <property type="match status" value="1"/>
</dbReference>
<dbReference type="CDD" id="cd07114">
    <property type="entry name" value="ALDH_DhaS"/>
    <property type="match status" value="1"/>
</dbReference>
<comment type="caution">
    <text evidence="6">The sequence shown here is derived from an EMBL/GenBank/DDBJ whole genome shotgun (WGS) entry which is preliminary data.</text>
</comment>
<dbReference type="Pfam" id="PF00171">
    <property type="entry name" value="Aldedh"/>
    <property type="match status" value="1"/>
</dbReference>
<dbReference type="InterPro" id="IPR015590">
    <property type="entry name" value="Aldehyde_DH_dom"/>
</dbReference>
<dbReference type="Proteomes" id="UP000480185">
    <property type="component" value="Unassembled WGS sequence"/>
</dbReference>
<evidence type="ECO:0000313" key="6">
    <source>
        <dbReference type="EMBL" id="MRG84868.1"/>
    </source>
</evidence>
<evidence type="ECO:0000313" key="7">
    <source>
        <dbReference type="Proteomes" id="UP000480185"/>
    </source>
</evidence>
<dbReference type="PANTHER" id="PTHR11699">
    <property type="entry name" value="ALDEHYDE DEHYDROGENASE-RELATED"/>
    <property type="match status" value="1"/>
</dbReference>
<accession>A0A6G1X216</accession>
<gene>
    <name evidence="6" type="ORF">GH754_00845</name>
</gene>
<dbReference type="FunFam" id="3.40.309.10:FF:000012">
    <property type="entry name" value="Betaine aldehyde dehydrogenase"/>
    <property type="match status" value="1"/>
</dbReference>
<dbReference type="InterPro" id="IPR016162">
    <property type="entry name" value="Ald_DH_N"/>
</dbReference>
<evidence type="ECO:0000256" key="2">
    <source>
        <dbReference type="ARBA" id="ARBA00023002"/>
    </source>
</evidence>
<dbReference type="PROSITE" id="PS00687">
    <property type="entry name" value="ALDEHYDE_DEHYDR_GLU"/>
    <property type="match status" value="1"/>
</dbReference>
<dbReference type="EMBL" id="WJNH01000001">
    <property type="protein sequence ID" value="MRG84868.1"/>
    <property type="molecule type" value="Genomic_DNA"/>
</dbReference>
<dbReference type="GO" id="GO:0016620">
    <property type="term" value="F:oxidoreductase activity, acting on the aldehyde or oxo group of donors, NAD or NADP as acceptor"/>
    <property type="evidence" value="ECO:0007669"/>
    <property type="project" value="InterPro"/>
</dbReference>
<dbReference type="SUPFAM" id="SSF53720">
    <property type="entry name" value="ALDH-like"/>
    <property type="match status" value="1"/>
</dbReference>
<sequence>MKEINKLFIGGEWVESASGRMIEVVDPATEEVWARVPEGNGEDIDRAVKAARQAFDKGPWRRMSTYERAELMREMASLLKSNAEFLGEIESRETGKPVHRTKQDATGLHQWWHYYAGMADKIQGETIPFEDDKHIFTVREPLGVVGAITAWNAPLQLITMKLSMALAAGNTVVLKPAETTPVNAFEIAKLVEKVGFPPGVINVVPGYGESAGQRLTSHPDVDKISFTGDSATARKIMRAATGNLKKLNFELGGKSPQIIFPDANFDSAFESAVSHGFDYTGQACTLGSRVLVHEDLYDKFLERFKERAEQIKVGNPLEKVDIGPQANKQQLEKTLNYIKIGQKEGARLVAGGNRPSVDKGYYVNPTVFADVNPEMRIAQEEIFGPVVTVIPFSTEQEAIDIANNVSYGLSAGVWTKNLARGHRMAKELRAGTVWLNTFRYVRWVAPYGGYKASGWGRENGTEAMKEFTQVKTVMVDLNE</sequence>
<evidence type="ECO:0000256" key="1">
    <source>
        <dbReference type="ARBA" id="ARBA00009986"/>
    </source>
</evidence>
<dbReference type="RefSeq" id="WP_153726839.1">
    <property type="nucleotide sequence ID" value="NZ_WJNH01000001.1"/>
</dbReference>
<dbReference type="InterPro" id="IPR016163">
    <property type="entry name" value="Ald_DH_C"/>
</dbReference>
<organism evidence="6 7">
    <name type="scientific">Salinibacillus xinjiangensis</name>
    <dbReference type="NCBI Taxonomy" id="1229268"/>
    <lineage>
        <taxon>Bacteria</taxon>
        <taxon>Bacillati</taxon>
        <taxon>Bacillota</taxon>
        <taxon>Bacilli</taxon>
        <taxon>Bacillales</taxon>
        <taxon>Bacillaceae</taxon>
        <taxon>Salinibacillus</taxon>
    </lineage>
</organism>
<dbReference type="InterPro" id="IPR016161">
    <property type="entry name" value="Ald_DH/histidinol_DH"/>
</dbReference>
<keyword evidence="7" id="KW-1185">Reference proteome</keyword>
<evidence type="ECO:0000256" key="3">
    <source>
        <dbReference type="PROSITE-ProRule" id="PRU10007"/>
    </source>
</evidence>
<dbReference type="Gene3D" id="3.40.309.10">
    <property type="entry name" value="Aldehyde Dehydrogenase, Chain A, domain 2"/>
    <property type="match status" value="1"/>
</dbReference>
<dbReference type="InterPro" id="IPR029510">
    <property type="entry name" value="Ald_DH_CS_GLU"/>
</dbReference>
<comment type="similarity">
    <text evidence="1 4">Belongs to the aldehyde dehydrogenase family.</text>
</comment>
<dbReference type="FunFam" id="3.40.605.10:FF:000007">
    <property type="entry name" value="NAD/NADP-dependent betaine aldehyde dehydrogenase"/>
    <property type="match status" value="1"/>
</dbReference>
<proteinExistence type="inferred from homology"/>
<keyword evidence="2 4" id="KW-0560">Oxidoreductase</keyword>
<protein>
    <submittedName>
        <fullName evidence="6">Aldehyde dehydrogenase family protein</fullName>
    </submittedName>
</protein>
<evidence type="ECO:0000256" key="4">
    <source>
        <dbReference type="RuleBase" id="RU003345"/>
    </source>
</evidence>
<reference evidence="6 7" key="1">
    <citation type="submission" date="2019-11" db="EMBL/GenBank/DDBJ databases">
        <authorList>
            <person name="Li J."/>
        </authorList>
    </citation>
    <scope>NUCLEOTIDE SEQUENCE [LARGE SCALE GENOMIC DNA]</scope>
    <source>
        <strain evidence="6 7">J4</strain>
    </source>
</reference>
<feature type="domain" description="Aldehyde dehydrogenase" evidence="5">
    <location>
        <begin position="13"/>
        <end position="473"/>
    </location>
</feature>